<reference evidence="20" key="2">
    <citation type="journal article" date="2021" name="PeerJ">
        <title>Extensive microbial diversity within the chicken gut microbiome revealed by metagenomics and culture.</title>
        <authorList>
            <person name="Gilroy R."/>
            <person name="Ravi A."/>
            <person name="Getino M."/>
            <person name="Pursley I."/>
            <person name="Horton D.L."/>
            <person name="Alikhan N.F."/>
            <person name="Baker D."/>
            <person name="Gharbi K."/>
            <person name="Hall N."/>
            <person name="Watson M."/>
            <person name="Adriaenssens E.M."/>
            <person name="Foster-Nyarko E."/>
            <person name="Jarju S."/>
            <person name="Secka A."/>
            <person name="Antonio M."/>
            <person name="Oren A."/>
            <person name="Chaudhuri R.R."/>
            <person name="La Ragione R."/>
            <person name="Hildebrand F."/>
            <person name="Pallen M.J."/>
        </authorList>
    </citation>
    <scope>NUCLEOTIDE SEQUENCE</scope>
    <source>
        <strain evidence="20">ChiGjej1B1-24693</strain>
    </source>
</reference>
<evidence type="ECO:0000256" key="5">
    <source>
        <dbReference type="ARBA" id="ARBA00022475"/>
    </source>
</evidence>
<feature type="region of interest" description="Disordered" evidence="17">
    <location>
        <begin position="294"/>
        <end position="356"/>
    </location>
</feature>
<reference evidence="20" key="1">
    <citation type="submission" date="2020-10" db="EMBL/GenBank/DDBJ databases">
        <authorList>
            <person name="Gilroy R."/>
        </authorList>
    </citation>
    <scope>NUCLEOTIDE SEQUENCE</scope>
    <source>
        <strain evidence="20">ChiGjej1B1-24693</strain>
    </source>
</reference>
<keyword evidence="4" id="KW-0813">Transport</keyword>
<proteinExistence type="inferred from homology"/>
<feature type="transmembrane region" description="Helical" evidence="18">
    <location>
        <begin position="239"/>
        <end position="262"/>
    </location>
</feature>
<evidence type="ECO:0000256" key="4">
    <source>
        <dbReference type="ARBA" id="ARBA00022448"/>
    </source>
</evidence>
<comment type="subunit">
    <text evidence="12">Interacts with the Sec translocase complex via SecD. Specifically interacts with transmembrane segments of nascent integral membrane proteins during membrane integration.</text>
</comment>
<keyword evidence="7" id="KW-0653">Protein transport</keyword>
<evidence type="ECO:0000256" key="1">
    <source>
        <dbReference type="ARBA" id="ARBA00004651"/>
    </source>
</evidence>
<sequence>MLPLLPLDLGMVPMDLWGSITGFFETVMWPIYWAVSGLLVLFHYLWSPVLGADSGWTWSLSIVSLTVVIRAALIPLFIRQIQSSRNMQALQPKVRELQKKYGHDREALGRETMKLYRENNANPMASCLPLLLQMPIFITLFQVINHAAIGDAAGKFLEDRPELVSSLREATIFDGTFLQARISDKFLPFSGFNGVTVLTVLLILGMSATMFYTQLQLTRKNMPPEALEGPMAQQQKMMLYLFPVIFAVGGVNFPIGVLIYWLTSNLWTTGQQFFIIKRNPTPGTPAYAEWEAKQRLKGRDPSAGPGKKKSPQGSRTVGDEAVSTEGVTVSDGPRVQRQAPRQQPQRQSRSQRKKKR</sequence>
<evidence type="ECO:0000256" key="11">
    <source>
        <dbReference type="ARBA" id="ARBA00025034"/>
    </source>
</evidence>
<comment type="caution">
    <text evidence="20">The sequence shown here is derived from an EMBL/GenBank/DDBJ whole genome shotgun (WGS) entry which is preliminary data.</text>
</comment>
<dbReference type="InterPro" id="IPR047196">
    <property type="entry name" value="YidC_ALB_C"/>
</dbReference>
<dbReference type="NCBIfam" id="TIGR03592">
    <property type="entry name" value="yidC_oxa1_cterm"/>
    <property type="match status" value="1"/>
</dbReference>
<feature type="compositionally biased region" description="Low complexity" evidence="17">
    <location>
        <begin position="333"/>
        <end position="348"/>
    </location>
</feature>
<dbReference type="Proteomes" id="UP000886842">
    <property type="component" value="Unassembled WGS sequence"/>
</dbReference>
<dbReference type="AlphaFoldDB" id="A0A9D1GYW4"/>
<dbReference type="PANTHER" id="PTHR12428:SF65">
    <property type="entry name" value="CYTOCHROME C OXIDASE ASSEMBLY PROTEIN COX18, MITOCHONDRIAL"/>
    <property type="match status" value="1"/>
</dbReference>
<organism evidence="20 21">
    <name type="scientific">Candidatus Avipropionibacterium avicola</name>
    <dbReference type="NCBI Taxonomy" id="2840701"/>
    <lineage>
        <taxon>Bacteria</taxon>
        <taxon>Bacillati</taxon>
        <taxon>Actinomycetota</taxon>
        <taxon>Actinomycetes</taxon>
        <taxon>Propionibacteriales</taxon>
        <taxon>Propionibacteriaceae</taxon>
        <taxon>Propionibacteriaceae incertae sedis</taxon>
        <taxon>Candidatus Avipropionibacterium</taxon>
    </lineage>
</organism>
<name>A0A9D1GYW4_9ACTN</name>
<keyword evidence="8 18" id="KW-1133">Transmembrane helix</keyword>
<feature type="domain" description="Membrane insertase YidC/Oxa/ALB C-terminal" evidence="19">
    <location>
        <begin position="58"/>
        <end position="276"/>
    </location>
</feature>
<evidence type="ECO:0000256" key="15">
    <source>
        <dbReference type="ARBA" id="ARBA00033342"/>
    </source>
</evidence>
<evidence type="ECO:0000256" key="9">
    <source>
        <dbReference type="ARBA" id="ARBA00023136"/>
    </source>
</evidence>
<comment type="subcellular location">
    <subcellularLocation>
        <location evidence="1">Cell membrane</location>
        <topology evidence="1">Multi-pass membrane protein</topology>
    </subcellularLocation>
    <subcellularLocation>
        <location evidence="16">Membrane</location>
        <topology evidence="16">Multi-pass membrane protein</topology>
    </subcellularLocation>
</comment>
<evidence type="ECO:0000256" key="10">
    <source>
        <dbReference type="ARBA" id="ARBA00023186"/>
    </source>
</evidence>
<dbReference type="PANTHER" id="PTHR12428">
    <property type="entry name" value="OXA1"/>
    <property type="match status" value="1"/>
</dbReference>
<evidence type="ECO:0000256" key="7">
    <source>
        <dbReference type="ARBA" id="ARBA00022927"/>
    </source>
</evidence>
<dbReference type="GO" id="GO:0051205">
    <property type="term" value="P:protein insertion into membrane"/>
    <property type="evidence" value="ECO:0007669"/>
    <property type="project" value="TreeGrafter"/>
</dbReference>
<dbReference type="CDD" id="cd20070">
    <property type="entry name" value="5TM_YidC_Alb3"/>
    <property type="match status" value="1"/>
</dbReference>
<evidence type="ECO:0000256" key="17">
    <source>
        <dbReference type="SAM" id="MobiDB-lite"/>
    </source>
</evidence>
<evidence type="ECO:0000256" key="13">
    <source>
        <dbReference type="ARBA" id="ARBA00031538"/>
    </source>
</evidence>
<evidence type="ECO:0000256" key="18">
    <source>
        <dbReference type="SAM" id="Phobius"/>
    </source>
</evidence>
<dbReference type="Pfam" id="PF02096">
    <property type="entry name" value="60KD_IMP"/>
    <property type="match status" value="1"/>
</dbReference>
<accession>A0A9D1GYW4</accession>
<dbReference type="EMBL" id="DVLP01000241">
    <property type="protein sequence ID" value="HIT75508.1"/>
    <property type="molecule type" value="Genomic_DNA"/>
</dbReference>
<dbReference type="InterPro" id="IPR028055">
    <property type="entry name" value="YidC/Oxa/ALB_C"/>
</dbReference>
<evidence type="ECO:0000313" key="21">
    <source>
        <dbReference type="Proteomes" id="UP000886842"/>
    </source>
</evidence>
<dbReference type="GO" id="GO:0032977">
    <property type="term" value="F:membrane insertase activity"/>
    <property type="evidence" value="ECO:0007669"/>
    <property type="project" value="InterPro"/>
</dbReference>
<keyword evidence="6 16" id="KW-0812">Transmembrane</keyword>
<dbReference type="GO" id="GO:0015031">
    <property type="term" value="P:protein transport"/>
    <property type="evidence" value="ECO:0007669"/>
    <property type="project" value="UniProtKB-KW"/>
</dbReference>
<keyword evidence="5" id="KW-1003">Cell membrane</keyword>
<dbReference type="NCBIfam" id="NF002350">
    <property type="entry name" value="PRK01315.1"/>
    <property type="match status" value="1"/>
</dbReference>
<evidence type="ECO:0000256" key="16">
    <source>
        <dbReference type="RuleBase" id="RU003945"/>
    </source>
</evidence>
<feature type="transmembrane region" description="Helical" evidence="18">
    <location>
        <begin position="27"/>
        <end position="46"/>
    </location>
</feature>
<feature type="transmembrane region" description="Helical" evidence="18">
    <location>
        <begin position="58"/>
        <end position="78"/>
    </location>
</feature>
<gene>
    <name evidence="20" type="primary">yidC</name>
    <name evidence="20" type="ORF">IAA98_07980</name>
</gene>
<evidence type="ECO:0000256" key="8">
    <source>
        <dbReference type="ARBA" id="ARBA00022989"/>
    </source>
</evidence>
<protein>
    <recommendedName>
        <fullName evidence="3">Membrane protein insertase YidC</fullName>
    </recommendedName>
    <alternativeName>
        <fullName evidence="15">Foldase YidC</fullName>
    </alternativeName>
    <alternativeName>
        <fullName evidence="14">Membrane integrase YidC</fullName>
    </alternativeName>
    <alternativeName>
        <fullName evidence="13">Membrane protein YidC</fullName>
    </alternativeName>
</protein>
<evidence type="ECO:0000313" key="20">
    <source>
        <dbReference type="EMBL" id="HIT75508.1"/>
    </source>
</evidence>
<evidence type="ECO:0000259" key="19">
    <source>
        <dbReference type="Pfam" id="PF02096"/>
    </source>
</evidence>
<comment type="function">
    <text evidence="11">Required for the insertion and/or proper folding and/or complex formation of integral membrane proteins into the membrane. Involved in integration of membrane proteins that insert both dependently and independently of the Sec translocase complex, as well as at least some lipoproteins. Aids folding of multispanning membrane proteins.</text>
</comment>
<evidence type="ECO:0000256" key="2">
    <source>
        <dbReference type="ARBA" id="ARBA00010527"/>
    </source>
</evidence>
<dbReference type="InterPro" id="IPR001708">
    <property type="entry name" value="YidC/ALB3/OXA1/COX18"/>
</dbReference>
<keyword evidence="10" id="KW-0143">Chaperone</keyword>
<comment type="similarity">
    <text evidence="2">Belongs to the OXA1/ALB3/YidC family. Type 1 subfamily.</text>
</comment>
<keyword evidence="9 18" id="KW-0472">Membrane</keyword>
<evidence type="ECO:0000256" key="12">
    <source>
        <dbReference type="ARBA" id="ARBA00026028"/>
    </source>
</evidence>
<evidence type="ECO:0000256" key="6">
    <source>
        <dbReference type="ARBA" id="ARBA00022692"/>
    </source>
</evidence>
<feature type="transmembrane region" description="Helical" evidence="18">
    <location>
        <begin position="191"/>
        <end position="212"/>
    </location>
</feature>
<evidence type="ECO:0000256" key="14">
    <source>
        <dbReference type="ARBA" id="ARBA00033245"/>
    </source>
</evidence>
<evidence type="ECO:0000256" key="3">
    <source>
        <dbReference type="ARBA" id="ARBA00015325"/>
    </source>
</evidence>
<dbReference type="GO" id="GO:0005886">
    <property type="term" value="C:plasma membrane"/>
    <property type="evidence" value="ECO:0007669"/>
    <property type="project" value="UniProtKB-SubCell"/>
</dbReference>